<accession>A0A9W8AH28</accession>
<name>A0A9W8AH28_9FUNG</name>
<sequence length="298" mass="32848">KNEWTTVSPIEDVTNFYAPVLIAQDTAAEVLRSYTLEWNAGTILPKKGDTPSHLLPQHRAWVPAWELPITFSLPVRKIRAMGLGIVAVLTAHSEGAELWVWDVHTKNAIPSEFLASPSSSPIQSTQLPLWHCVVTEPVGDLACTTTALGTPCVAYATDHHVHIVAPSVDHGSQWQVIRRLGLPGLKGLAINRLVWLSNGALVVTAGHRMAIIRATATLARPFNEEISTSDPFLSRTVLPQYHPCVLMNLIRWNRKELVSGILRSLARLFREIQDRSPANPQSALENARIIGLAIQDFV</sequence>
<evidence type="ECO:0000313" key="3">
    <source>
        <dbReference type="Proteomes" id="UP001150925"/>
    </source>
</evidence>
<feature type="domain" description="RAVE complex protein Rav1 C-terminal" evidence="1">
    <location>
        <begin position="134"/>
        <end position="275"/>
    </location>
</feature>
<protein>
    <submittedName>
        <fullName evidence="2">Regulator of (H+)-ATPase in vacuolar membrane</fullName>
    </submittedName>
</protein>
<dbReference type="EMBL" id="JANBPY010004383">
    <property type="protein sequence ID" value="KAJ1948270.1"/>
    <property type="molecule type" value="Genomic_DNA"/>
</dbReference>
<organism evidence="2 3">
    <name type="scientific">Dispira parvispora</name>
    <dbReference type="NCBI Taxonomy" id="1520584"/>
    <lineage>
        <taxon>Eukaryota</taxon>
        <taxon>Fungi</taxon>
        <taxon>Fungi incertae sedis</taxon>
        <taxon>Zoopagomycota</taxon>
        <taxon>Kickxellomycotina</taxon>
        <taxon>Dimargaritomycetes</taxon>
        <taxon>Dimargaritales</taxon>
        <taxon>Dimargaritaceae</taxon>
        <taxon>Dispira</taxon>
    </lineage>
</organism>
<feature type="non-terminal residue" evidence="2">
    <location>
        <position position="1"/>
    </location>
</feature>
<dbReference type="InterPro" id="IPR022033">
    <property type="entry name" value="Rav1p_C"/>
</dbReference>
<dbReference type="AlphaFoldDB" id="A0A9W8AH28"/>
<gene>
    <name evidence="2" type="primary">RAV1_2</name>
    <name evidence="2" type="ORF">IWQ62_006914</name>
</gene>
<proteinExistence type="predicted"/>
<dbReference type="Pfam" id="PF12234">
    <property type="entry name" value="Rav1p_C"/>
    <property type="match status" value="1"/>
</dbReference>
<reference evidence="2" key="1">
    <citation type="submission" date="2022-07" db="EMBL/GenBank/DDBJ databases">
        <title>Phylogenomic reconstructions and comparative analyses of Kickxellomycotina fungi.</title>
        <authorList>
            <person name="Reynolds N.K."/>
            <person name="Stajich J.E."/>
            <person name="Barry K."/>
            <person name="Grigoriev I.V."/>
            <person name="Crous P."/>
            <person name="Smith M.E."/>
        </authorList>
    </citation>
    <scope>NUCLEOTIDE SEQUENCE</scope>
    <source>
        <strain evidence="2">RSA 1196</strain>
    </source>
</reference>
<evidence type="ECO:0000259" key="1">
    <source>
        <dbReference type="Pfam" id="PF12234"/>
    </source>
</evidence>
<comment type="caution">
    <text evidence="2">The sequence shown here is derived from an EMBL/GenBank/DDBJ whole genome shotgun (WGS) entry which is preliminary data.</text>
</comment>
<dbReference type="Proteomes" id="UP001150925">
    <property type="component" value="Unassembled WGS sequence"/>
</dbReference>
<evidence type="ECO:0000313" key="2">
    <source>
        <dbReference type="EMBL" id="KAJ1948270.1"/>
    </source>
</evidence>
<feature type="non-terminal residue" evidence="2">
    <location>
        <position position="298"/>
    </location>
</feature>
<keyword evidence="3" id="KW-1185">Reference proteome</keyword>